<dbReference type="Gene3D" id="2.30.30.40">
    <property type="entry name" value="SH3 Domains"/>
    <property type="match status" value="1"/>
</dbReference>
<dbReference type="CDD" id="cd00731">
    <property type="entry name" value="CheA_reg"/>
    <property type="match status" value="1"/>
</dbReference>
<feature type="domain" description="HPt" evidence="16">
    <location>
        <begin position="1"/>
        <end position="101"/>
    </location>
</feature>
<feature type="coiled-coil region" evidence="13">
    <location>
        <begin position="9"/>
        <end position="36"/>
    </location>
</feature>
<evidence type="ECO:0000256" key="1">
    <source>
        <dbReference type="ARBA" id="ARBA00000085"/>
    </source>
</evidence>
<dbReference type="SMART" id="SM00260">
    <property type="entry name" value="CheW"/>
    <property type="match status" value="1"/>
</dbReference>
<dbReference type="SUPFAM" id="SSF47384">
    <property type="entry name" value="Homodimeric domain of signal transducing histidine kinase"/>
    <property type="match status" value="1"/>
</dbReference>
<dbReference type="Gene3D" id="3.30.565.10">
    <property type="entry name" value="Histidine kinase-like ATPase, C-terminal domain"/>
    <property type="match status" value="1"/>
</dbReference>
<dbReference type="GO" id="GO:0005524">
    <property type="term" value="F:ATP binding"/>
    <property type="evidence" value="ECO:0007669"/>
    <property type="project" value="UniProtKB-KW"/>
</dbReference>
<dbReference type="PROSITE" id="PS50851">
    <property type="entry name" value="CHEW"/>
    <property type="match status" value="1"/>
</dbReference>
<proteinExistence type="predicted"/>
<feature type="domain" description="Histidine kinase" evidence="14">
    <location>
        <begin position="363"/>
        <end position="562"/>
    </location>
</feature>
<evidence type="ECO:0000256" key="5">
    <source>
        <dbReference type="ARBA" id="ARBA00022553"/>
    </source>
</evidence>
<dbReference type="Gene3D" id="1.10.287.560">
    <property type="entry name" value="Histidine kinase CheA-like, homodimeric domain"/>
    <property type="match status" value="1"/>
</dbReference>
<dbReference type="SUPFAM" id="SSF47226">
    <property type="entry name" value="Histidine-containing phosphotransfer domain, HPT domain"/>
    <property type="match status" value="1"/>
</dbReference>
<dbReference type="PANTHER" id="PTHR43395:SF10">
    <property type="entry name" value="CHEMOTAXIS PROTEIN CHEA"/>
    <property type="match status" value="1"/>
</dbReference>
<evidence type="ECO:0000256" key="7">
    <source>
        <dbReference type="ARBA" id="ARBA00022741"/>
    </source>
</evidence>
<dbReference type="PRINTS" id="PR00344">
    <property type="entry name" value="BCTRLSENSOR"/>
</dbReference>
<dbReference type="Pfam" id="PF01627">
    <property type="entry name" value="Hpt"/>
    <property type="match status" value="1"/>
</dbReference>
<organism evidence="17 18">
    <name type="scientific">Bacterioplanes sanyensis</name>
    <dbReference type="NCBI Taxonomy" id="1249553"/>
    <lineage>
        <taxon>Bacteria</taxon>
        <taxon>Pseudomonadati</taxon>
        <taxon>Pseudomonadota</taxon>
        <taxon>Gammaproteobacteria</taxon>
        <taxon>Oceanospirillales</taxon>
        <taxon>Oceanospirillaceae</taxon>
        <taxon>Bacterioplanes</taxon>
    </lineage>
</organism>
<dbReference type="PROSITE" id="PS50109">
    <property type="entry name" value="HIS_KIN"/>
    <property type="match status" value="1"/>
</dbReference>
<evidence type="ECO:0000256" key="6">
    <source>
        <dbReference type="ARBA" id="ARBA00022679"/>
    </source>
</evidence>
<dbReference type="EC" id="2.7.13.3" evidence="2"/>
<name>A0A222FJZ6_9GAMM</name>
<dbReference type="InterPro" id="IPR037006">
    <property type="entry name" value="CheA-like_homodim_sf"/>
</dbReference>
<dbReference type="InterPro" id="IPR036061">
    <property type="entry name" value="CheW-like_dom_sf"/>
</dbReference>
<feature type="domain" description="CheW-like" evidence="15">
    <location>
        <begin position="564"/>
        <end position="697"/>
    </location>
</feature>
<keyword evidence="6" id="KW-0808">Transferase</keyword>
<evidence type="ECO:0000313" key="17">
    <source>
        <dbReference type="EMBL" id="ASP39328.1"/>
    </source>
</evidence>
<dbReference type="FunFam" id="3.30.565.10:FF:000016">
    <property type="entry name" value="Chemotaxis protein CheA, putative"/>
    <property type="match status" value="1"/>
</dbReference>
<gene>
    <name evidence="17" type="ORF">CHH28_11855</name>
</gene>
<evidence type="ECO:0000256" key="4">
    <source>
        <dbReference type="ARBA" id="ARBA00022500"/>
    </source>
</evidence>
<comment type="function">
    <text evidence="11">Involved in the transmission of sensory signals from the chemoreceptors to the flagellar motors. CheA is autophosphorylated; it can transfer its phosphate group to either CheB or CheY.</text>
</comment>
<dbReference type="SUPFAM" id="SSF50341">
    <property type="entry name" value="CheW-like"/>
    <property type="match status" value="1"/>
</dbReference>
<dbReference type="GO" id="GO:0000155">
    <property type="term" value="F:phosphorelay sensor kinase activity"/>
    <property type="evidence" value="ECO:0007669"/>
    <property type="project" value="InterPro"/>
</dbReference>
<dbReference type="PANTHER" id="PTHR43395">
    <property type="entry name" value="SENSOR HISTIDINE KINASE CHEA"/>
    <property type="match status" value="1"/>
</dbReference>
<keyword evidence="18" id="KW-1185">Reference proteome</keyword>
<feature type="modified residue" description="Phosphohistidine" evidence="12">
    <location>
        <position position="44"/>
    </location>
</feature>
<dbReference type="InterPro" id="IPR008207">
    <property type="entry name" value="Sig_transdc_His_kin_Hpt_dom"/>
</dbReference>
<dbReference type="CDD" id="cd16916">
    <property type="entry name" value="HATPase_CheA-like"/>
    <property type="match status" value="1"/>
</dbReference>
<dbReference type="AlphaFoldDB" id="A0A222FJZ6"/>
<sequence length="702" mass="77585">MTELTDTFLQESQELLEQMEEALLAIEEQGQDAELINSVFRSIHTIKGAAGIFGFAEIVGFTHPVETILDSARHGQRELDEELVGLLLQSRDHLQELTLASVGGSATADLVRKGDEILGKMTSVESWAEEPEADDETPLPEAEKQWLISLRFREDAFRNGIDAISFIRYLQQKGKVVDVLTLQHLIPDSADYDAESCYLGFDILFEGNASKQSLFNVFEFAADDCDICILPPANIEKDFVEQLSKMTSDHVDRLGDMLLSVGALTKHEIERCLGKQACSQDKLGEILVKDKAVTQTTVNAALAKQTENKNRISAESRLIRVDSEKLGRLINLVGEMVISNAAIRLRIEEDGLTQLNDAVTTAEQLVEDIRDTALQLRMVQIGDSFSRFRRVVRDVSKELGKRIELEITGGDTELDKTVVEKITDPLTHLVRNSLDHGIEMPKERLTNGKPETGSLVLNAYHDSGHVVIEIEDDGAGLDLAKIREKAITNGLVREDQELTEKEISQLIFSPGLSTKDVASNLSGRGVGMDVVRRNIEELRGSIDLTTEPGNGTKITIRLPLTLAIIDGFMVGASNERYVIPLAMVEECVEMDSNDWQVEDDQQYINLRGDVLPYIRLASFLDVPGEHQHERESLVVVRIGNERAGFVVDSLYGELQTVIKPLGKIFSNFNGISGSTVLGSGEVALILDVQGLVSSAHAQMTMH</sequence>
<protein>
    <recommendedName>
        <fullName evidence="3">Chemotaxis protein CheA</fullName>
        <ecNumber evidence="2">2.7.13.3</ecNumber>
    </recommendedName>
</protein>
<keyword evidence="5 12" id="KW-0597">Phosphoprotein</keyword>
<dbReference type="Pfam" id="PF02518">
    <property type="entry name" value="HATPase_c"/>
    <property type="match status" value="1"/>
</dbReference>
<dbReference type="InterPro" id="IPR037257">
    <property type="entry name" value="T2SS_E_N_sf"/>
</dbReference>
<evidence type="ECO:0000256" key="11">
    <source>
        <dbReference type="ARBA" id="ARBA00035100"/>
    </source>
</evidence>
<evidence type="ECO:0000256" key="9">
    <source>
        <dbReference type="ARBA" id="ARBA00022840"/>
    </source>
</evidence>
<dbReference type="InterPro" id="IPR036890">
    <property type="entry name" value="HATPase_C_sf"/>
</dbReference>
<accession>A0A222FJZ6</accession>
<evidence type="ECO:0000256" key="13">
    <source>
        <dbReference type="SAM" id="Coils"/>
    </source>
</evidence>
<keyword evidence="9" id="KW-0067">ATP-binding</keyword>
<evidence type="ECO:0000313" key="18">
    <source>
        <dbReference type="Proteomes" id="UP000202440"/>
    </source>
</evidence>
<keyword evidence="7" id="KW-0547">Nucleotide-binding</keyword>
<keyword evidence="8" id="KW-0418">Kinase</keyword>
<keyword evidence="13" id="KW-0175">Coiled coil</keyword>
<evidence type="ECO:0000256" key="2">
    <source>
        <dbReference type="ARBA" id="ARBA00012438"/>
    </source>
</evidence>
<dbReference type="Proteomes" id="UP000202440">
    <property type="component" value="Chromosome"/>
</dbReference>
<reference evidence="17 18" key="1">
    <citation type="submission" date="2017-07" db="EMBL/GenBank/DDBJ databases">
        <title>Annotated genome sequence of Bacterioplanes sanyensis isolated from Red Sea.</title>
        <authorList>
            <person name="Rehman Z.U."/>
        </authorList>
    </citation>
    <scope>NUCLEOTIDE SEQUENCE [LARGE SCALE GENOMIC DNA]</scope>
    <source>
        <strain evidence="17 18">NV9</strain>
    </source>
</reference>
<dbReference type="InterPro" id="IPR051315">
    <property type="entry name" value="Bact_Chemotaxis_CheA"/>
</dbReference>
<dbReference type="InterPro" id="IPR005467">
    <property type="entry name" value="His_kinase_dom"/>
</dbReference>
<evidence type="ECO:0000256" key="12">
    <source>
        <dbReference type="PROSITE-ProRule" id="PRU00110"/>
    </source>
</evidence>
<dbReference type="GO" id="GO:0006935">
    <property type="term" value="P:chemotaxis"/>
    <property type="evidence" value="ECO:0007669"/>
    <property type="project" value="UniProtKB-KW"/>
</dbReference>
<dbReference type="PROSITE" id="PS50894">
    <property type="entry name" value="HPT"/>
    <property type="match status" value="1"/>
</dbReference>
<dbReference type="SUPFAM" id="SSF160246">
    <property type="entry name" value="EspE N-terminal domain-like"/>
    <property type="match status" value="1"/>
</dbReference>
<dbReference type="InterPro" id="IPR004105">
    <property type="entry name" value="CheA-like_dim"/>
</dbReference>
<dbReference type="Pfam" id="PF01584">
    <property type="entry name" value="CheW"/>
    <property type="match status" value="1"/>
</dbReference>
<dbReference type="Gene3D" id="1.20.120.160">
    <property type="entry name" value="HPT domain"/>
    <property type="match status" value="1"/>
</dbReference>
<dbReference type="SUPFAM" id="SSF55874">
    <property type="entry name" value="ATPase domain of HSP90 chaperone/DNA topoisomerase II/histidine kinase"/>
    <property type="match status" value="1"/>
</dbReference>
<dbReference type="InterPro" id="IPR002545">
    <property type="entry name" value="CheW-lke_dom"/>
</dbReference>
<evidence type="ECO:0000259" key="16">
    <source>
        <dbReference type="PROSITE" id="PS50894"/>
    </source>
</evidence>
<dbReference type="SMART" id="SM00387">
    <property type="entry name" value="HATPase_c"/>
    <property type="match status" value="1"/>
</dbReference>
<dbReference type="GO" id="GO:0005737">
    <property type="term" value="C:cytoplasm"/>
    <property type="evidence" value="ECO:0007669"/>
    <property type="project" value="InterPro"/>
</dbReference>
<dbReference type="OrthoDB" id="9803176at2"/>
<dbReference type="InterPro" id="IPR004358">
    <property type="entry name" value="Sig_transdc_His_kin-like_C"/>
</dbReference>
<dbReference type="InterPro" id="IPR003594">
    <property type="entry name" value="HATPase_dom"/>
</dbReference>
<dbReference type="SMART" id="SM00073">
    <property type="entry name" value="HPT"/>
    <property type="match status" value="1"/>
</dbReference>
<dbReference type="CDD" id="cd00088">
    <property type="entry name" value="HPT"/>
    <property type="match status" value="1"/>
</dbReference>
<keyword evidence="10" id="KW-0902">Two-component regulatory system</keyword>
<dbReference type="Pfam" id="PF02895">
    <property type="entry name" value="H-kinase_dim"/>
    <property type="match status" value="1"/>
</dbReference>
<comment type="catalytic activity">
    <reaction evidence="1">
        <text>ATP + protein L-histidine = ADP + protein N-phospho-L-histidine.</text>
        <dbReference type="EC" id="2.7.13.3"/>
    </reaction>
</comment>
<dbReference type="InterPro" id="IPR036097">
    <property type="entry name" value="HisK_dim/P_sf"/>
</dbReference>
<evidence type="ECO:0000256" key="3">
    <source>
        <dbReference type="ARBA" id="ARBA00021495"/>
    </source>
</evidence>
<dbReference type="EMBL" id="CP022530">
    <property type="protein sequence ID" value="ASP39328.1"/>
    <property type="molecule type" value="Genomic_DNA"/>
</dbReference>
<keyword evidence="4" id="KW-0145">Chemotaxis</keyword>
<dbReference type="RefSeq" id="WP_094060508.1">
    <property type="nucleotide sequence ID" value="NZ_CP022530.1"/>
</dbReference>
<evidence type="ECO:0000259" key="14">
    <source>
        <dbReference type="PROSITE" id="PS50109"/>
    </source>
</evidence>
<evidence type="ECO:0000256" key="10">
    <source>
        <dbReference type="ARBA" id="ARBA00023012"/>
    </source>
</evidence>
<evidence type="ECO:0000256" key="8">
    <source>
        <dbReference type="ARBA" id="ARBA00022777"/>
    </source>
</evidence>
<dbReference type="SMART" id="SM01231">
    <property type="entry name" value="H-kinase_dim"/>
    <property type="match status" value="1"/>
</dbReference>
<dbReference type="KEGG" id="bsan:CHH28_11855"/>
<evidence type="ECO:0000259" key="15">
    <source>
        <dbReference type="PROSITE" id="PS50851"/>
    </source>
</evidence>
<dbReference type="InterPro" id="IPR036641">
    <property type="entry name" value="HPT_dom_sf"/>
</dbReference>